<keyword evidence="2" id="KW-1185">Reference proteome</keyword>
<reference evidence="2" key="1">
    <citation type="submission" date="2022-10" db="EMBL/GenBank/DDBJ databases">
        <title>Genome assembly of Pristionchus species.</title>
        <authorList>
            <person name="Yoshida K."/>
            <person name="Sommer R.J."/>
        </authorList>
    </citation>
    <scope>NUCLEOTIDE SEQUENCE [LARGE SCALE GENOMIC DNA]</scope>
    <source>
        <strain evidence="2">RS5460</strain>
    </source>
</reference>
<comment type="caution">
    <text evidence="1">The sequence shown here is derived from an EMBL/GenBank/DDBJ whole genome shotgun (WGS) entry which is preliminary data.</text>
</comment>
<name>A0AAN5HYJ4_9BILA</name>
<gene>
    <name evidence="1" type="ORF">PMAYCL1PPCAC_15389</name>
</gene>
<organism evidence="1 2">
    <name type="scientific">Pristionchus mayeri</name>
    <dbReference type="NCBI Taxonomy" id="1317129"/>
    <lineage>
        <taxon>Eukaryota</taxon>
        <taxon>Metazoa</taxon>
        <taxon>Ecdysozoa</taxon>
        <taxon>Nematoda</taxon>
        <taxon>Chromadorea</taxon>
        <taxon>Rhabditida</taxon>
        <taxon>Rhabditina</taxon>
        <taxon>Diplogasteromorpha</taxon>
        <taxon>Diplogasteroidea</taxon>
        <taxon>Neodiplogasteridae</taxon>
        <taxon>Pristionchus</taxon>
    </lineage>
</organism>
<dbReference type="EMBL" id="BTRK01000004">
    <property type="protein sequence ID" value="GMR45196.1"/>
    <property type="molecule type" value="Genomic_DNA"/>
</dbReference>
<proteinExistence type="predicted"/>
<evidence type="ECO:0000313" key="2">
    <source>
        <dbReference type="Proteomes" id="UP001328107"/>
    </source>
</evidence>
<evidence type="ECO:0000313" key="1">
    <source>
        <dbReference type="EMBL" id="GMR45196.1"/>
    </source>
</evidence>
<dbReference type="Proteomes" id="UP001328107">
    <property type="component" value="Unassembled WGS sequence"/>
</dbReference>
<dbReference type="AlphaFoldDB" id="A0AAN5HYJ4"/>
<accession>A0AAN5HYJ4</accession>
<protein>
    <submittedName>
        <fullName evidence="1">Uncharacterized protein</fullName>
    </submittedName>
</protein>
<sequence>MAEEEEEKKKKKYRRIFNRSRLSDFVGGSGAVFPQGLGPMPTPGDQQDIKPDGSGGFISSSGQRYMINPVYGGAGYTYGGYGGYPAYGGYPGFGGFGYGGYPGFGGYGGYPGYGYPGRHTFPYGMNPCAWNGGFYPFAGLPPLFGYPPNSVDAIHSAVHKMGPNSPNLLCSREKRQMGLYGGFPSYGSPYSSLYSPMSMGTLGYGGATNPSFMAMGFRARNRH</sequence>